<dbReference type="Proteomes" id="UP000295151">
    <property type="component" value="Unassembled WGS sequence"/>
</dbReference>
<sequence>MATLREQWLSVSTELLVRATRGICAGSVLNAELGRAVTRARIEEWAGVLSLYEPQLSLVSLAEPRTEPRTEPQNEPVAVGATA</sequence>
<keyword evidence="3" id="KW-1185">Reference proteome</keyword>
<comment type="caution">
    <text evidence="2">The sequence shown here is derived from an EMBL/GenBank/DDBJ whole genome shotgun (WGS) entry which is preliminary data.</text>
</comment>
<feature type="region of interest" description="Disordered" evidence="1">
    <location>
        <begin position="63"/>
        <end position="83"/>
    </location>
</feature>
<evidence type="ECO:0000313" key="3">
    <source>
        <dbReference type="Proteomes" id="UP000295151"/>
    </source>
</evidence>
<evidence type="ECO:0000313" key="2">
    <source>
        <dbReference type="EMBL" id="TDU87513.1"/>
    </source>
</evidence>
<name>A0A4V3FJS8_9ACTN</name>
<organism evidence="2 3">
    <name type="scientific">Kribbella voronezhensis</name>
    <dbReference type="NCBI Taxonomy" id="2512212"/>
    <lineage>
        <taxon>Bacteria</taxon>
        <taxon>Bacillati</taxon>
        <taxon>Actinomycetota</taxon>
        <taxon>Actinomycetes</taxon>
        <taxon>Propionibacteriales</taxon>
        <taxon>Kribbellaceae</taxon>
        <taxon>Kribbella</taxon>
    </lineage>
</organism>
<reference evidence="2 3" key="1">
    <citation type="submission" date="2019-03" db="EMBL/GenBank/DDBJ databases">
        <title>Genomic Encyclopedia of Type Strains, Phase III (KMG-III): the genomes of soil and plant-associated and newly described type strains.</title>
        <authorList>
            <person name="Whitman W."/>
        </authorList>
    </citation>
    <scope>NUCLEOTIDE SEQUENCE [LARGE SCALE GENOMIC DNA]</scope>
    <source>
        <strain evidence="2 3">VKM Ac-2575</strain>
    </source>
</reference>
<protein>
    <submittedName>
        <fullName evidence="2">Uncharacterized protein</fullName>
    </submittedName>
</protein>
<dbReference type="AlphaFoldDB" id="A0A4V3FJS8"/>
<gene>
    <name evidence="2" type="ORF">EV138_1036</name>
</gene>
<proteinExistence type="predicted"/>
<accession>A0A4V3FJS8</accession>
<dbReference type="EMBL" id="SOCE01000001">
    <property type="protein sequence ID" value="TDU87513.1"/>
    <property type="molecule type" value="Genomic_DNA"/>
</dbReference>
<evidence type="ECO:0000256" key="1">
    <source>
        <dbReference type="SAM" id="MobiDB-lite"/>
    </source>
</evidence>